<reference evidence="2 3" key="1">
    <citation type="submission" date="2015-11" db="EMBL/GenBank/DDBJ databases">
        <title>Description and complete genome sequence of a novel strain predominating in hypersaline microbial mats and representing a new family of the Bacteriodetes phylum.</title>
        <authorList>
            <person name="Spring S."/>
            <person name="Bunk B."/>
            <person name="Sproer C."/>
            <person name="Klenk H.-P."/>
        </authorList>
    </citation>
    <scope>NUCLEOTIDE SEQUENCE [LARGE SCALE GENOMIC DNA]</scope>
    <source>
        <strain evidence="2 3">L21-Spi-D4</strain>
    </source>
</reference>
<name>A0A0S2I347_9BACT</name>
<dbReference type="EMBL" id="CP013118">
    <property type="protein sequence ID" value="ALO16840.1"/>
    <property type="molecule type" value="Genomic_DNA"/>
</dbReference>
<dbReference type="RefSeq" id="WP_057954188.1">
    <property type="nucleotide sequence ID" value="NZ_CP013118.1"/>
</dbReference>
<gene>
    <name evidence="2" type="ORF">L21SP5_03226</name>
</gene>
<protein>
    <recommendedName>
        <fullName evidence="4">PepSY domain-containing protein</fullName>
    </recommendedName>
</protein>
<organism evidence="2 3">
    <name type="scientific">Salinivirga cyanobacteriivorans</name>
    <dbReference type="NCBI Taxonomy" id="1307839"/>
    <lineage>
        <taxon>Bacteria</taxon>
        <taxon>Pseudomonadati</taxon>
        <taxon>Bacteroidota</taxon>
        <taxon>Bacteroidia</taxon>
        <taxon>Bacteroidales</taxon>
        <taxon>Salinivirgaceae</taxon>
        <taxon>Salinivirga</taxon>
    </lineage>
</organism>
<dbReference type="PROSITE" id="PS51257">
    <property type="entry name" value="PROKAR_LIPOPROTEIN"/>
    <property type="match status" value="1"/>
</dbReference>
<evidence type="ECO:0000256" key="1">
    <source>
        <dbReference type="SAM" id="SignalP"/>
    </source>
</evidence>
<accession>A0A0S2I347</accession>
<sequence precursor="true">MRKLVYYFTLIIAAISFSCSSGPEVSPEMQGFMDEISATGSMIDAAEKYGYNAQEMPLDLYELKEPTVKKVTKEGEKVEYLVNIKHGLIDSDVIVVWKDKVIVNIKEPQ</sequence>
<proteinExistence type="predicted"/>
<evidence type="ECO:0008006" key="4">
    <source>
        <dbReference type="Google" id="ProtNLM"/>
    </source>
</evidence>
<feature type="signal peptide" evidence="1">
    <location>
        <begin position="1"/>
        <end position="21"/>
    </location>
</feature>
<evidence type="ECO:0000313" key="3">
    <source>
        <dbReference type="Proteomes" id="UP000064893"/>
    </source>
</evidence>
<keyword evidence="3" id="KW-1185">Reference proteome</keyword>
<dbReference type="KEGG" id="blq:L21SP5_03226"/>
<dbReference type="Proteomes" id="UP000064893">
    <property type="component" value="Chromosome"/>
</dbReference>
<dbReference type="AlphaFoldDB" id="A0A0S2I347"/>
<dbReference type="OrthoDB" id="9958929at2"/>
<keyword evidence="1" id="KW-0732">Signal</keyword>
<feature type="chain" id="PRO_5006599523" description="PepSY domain-containing protein" evidence="1">
    <location>
        <begin position="22"/>
        <end position="109"/>
    </location>
</feature>
<evidence type="ECO:0000313" key="2">
    <source>
        <dbReference type="EMBL" id="ALO16840.1"/>
    </source>
</evidence>